<dbReference type="Gramene" id="Pp3c22_6520V3.2">
    <property type="protein sequence ID" value="Pp3c22_6520V3.2"/>
    <property type="gene ID" value="Pp3c22_6520"/>
</dbReference>
<dbReference type="GO" id="GO:0002940">
    <property type="term" value="P:tRNA N2-guanine methylation"/>
    <property type="evidence" value="ECO:0000318"/>
    <property type="project" value="GO_Central"/>
</dbReference>
<dbReference type="Proteomes" id="UP000006727">
    <property type="component" value="Chromosome 22"/>
</dbReference>
<dbReference type="RefSeq" id="XP_024360109.1">
    <property type="nucleotide sequence ID" value="XM_024504341.2"/>
</dbReference>
<dbReference type="GeneID" id="112274674"/>
<dbReference type="Gramene" id="Pp3c22_6520V3.3">
    <property type="protein sequence ID" value="Pp3c22_6520V3.3"/>
    <property type="gene ID" value="Pp3c22_6520"/>
</dbReference>
<keyword evidence="1 7" id="KW-0820">tRNA-binding</keyword>
<dbReference type="Pfam" id="PF02005">
    <property type="entry name" value="TRM"/>
    <property type="match status" value="1"/>
</dbReference>
<dbReference type="PaxDb" id="3218-PP1S12_309V6.1"/>
<protein>
    <recommendedName>
        <fullName evidence="7">tRNA (guanine(26)-N(2))-dimethyltransferase</fullName>
        <ecNumber evidence="7">2.1.1.216</ecNumber>
    </recommendedName>
</protein>
<keyword evidence="11" id="KW-1185">Reference proteome</keyword>
<dbReference type="PROSITE" id="PS51626">
    <property type="entry name" value="SAM_MT_TRM1"/>
    <property type="match status" value="1"/>
</dbReference>
<dbReference type="FunFam" id="3.30.56.70:FF:000001">
    <property type="entry name" value="tRNA (guanine(26)-N(2))-dimethyltransferase"/>
    <property type="match status" value="1"/>
</dbReference>
<dbReference type="EnsemblPlants" id="Pp3c22_6520V3.2">
    <property type="protein sequence ID" value="Pp3c22_6520V3.2"/>
    <property type="gene ID" value="Pp3c22_6520"/>
</dbReference>
<dbReference type="Gramene" id="Pp3c22_6520V3.1">
    <property type="protein sequence ID" value="Pp3c22_6520V3.1"/>
    <property type="gene ID" value="Pp3c22_6520"/>
</dbReference>
<evidence type="ECO:0000313" key="10">
    <source>
        <dbReference type="EnsemblPlants" id="Pp3c22_6520V3.1"/>
    </source>
</evidence>
<dbReference type="EnsemblPlants" id="Pp3c22_6520V3.3">
    <property type="protein sequence ID" value="Pp3c22_6520V3.3"/>
    <property type="gene ID" value="Pp3c22_6520"/>
</dbReference>
<dbReference type="GO" id="GO:0000049">
    <property type="term" value="F:tRNA binding"/>
    <property type="evidence" value="ECO:0007669"/>
    <property type="project" value="UniProtKB-UniRule"/>
</dbReference>
<keyword evidence="4 7" id="KW-0949">S-adenosyl-L-methionine</keyword>
<proteinExistence type="inferred from homology"/>
<keyword evidence="2 7" id="KW-0489">Methyltransferase</keyword>
<evidence type="ECO:0000256" key="1">
    <source>
        <dbReference type="ARBA" id="ARBA00022555"/>
    </source>
</evidence>
<evidence type="ECO:0000256" key="7">
    <source>
        <dbReference type="PROSITE-ProRule" id="PRU00958"/>
    </source>
</evidence>
<dbReference type="SUPFAM" id="SSF53335">
    <property type="entry name" value="S-adenosyl-L-methionine-dependent methyltransferases"/>
    <property type="match status" value="1"/>
</dbReference>
<dbReference type="InterPro" id="IPR042296">
    <property type="entry name" value="tRNA_met_Trm1_C"/>
</dbReference>
<dbReference type="EMBL" id="ABEU02000022">
    <property type="protein sequence ID" value="PNR30473.1"/>
    <property type="molecule type" value="Genomic_DNA"/>
</dbReference>
<dbReference type="EnsemblPlants" id="Pp3c22_6520V3.1">
    <property type="protein sequence ID" value="Pp3c22_6520V3.1"/>
    <property type="gene ID" value="Pp3c22_6520"/>
</dbReference>
<dbReference type="OrthoDB" id="6349953at2759"/>
<comment type="catalytic activity">
    <reaction evidence="7">
        <text>guanosine(26) in tRNA + 2 S-adenosyl-L-methionine = N(2)-dimethylguanosine(26) in tRNA + 2 S-adenosyl-L-homocysteine + 2 H(+)</text>
        <dbReference type="Rhea" id="RHEA:43140"/>
        <dbReference type="Rhea" id="RHEA-COMP:10359"/>
        <dbReference type="Rhea" id="RHEA-COMP:10360"/>
        <dbReference type="ChEBI" id="CHEBI:15378"/>
        <dbReference type="ChEBI" id="CHEBI:57856"/>
        <dbReference type="ChEBI" id="CHEBI:59789"/>
        <dbReference type="ChEBI" id="CHEBI:74269"/>
        <dbReference type="ChEBI" id="CHEBI:74513"/>
        <dbReference type="EC" id="2.1.1.216"/>
    </reaction>
</comment>
<evidence type="ECO:0000256" key="3">
    <source>
        <dbReference type="ARBA" id="ARBA00022679"/>
    </source>
</evidence>
<dbReference type="PANTHER" id="PTHR10631:SF9">
    <property type="entry name" value="TRNA (GUANINE(26)-N(2))-DIMETHYLTRANSFERASE"/>
    <property type="match status" value="1"/>
</dbReference>
<comment type="similarity">
    <text evidence="7">Belongs to the class I-like SAM-binding methyltransferase superfamily. Trm1 family.</text>
</comment>
<dbReference type="AlphaFoldDB" id="A0A2K1IMH6"/>
<dbReference type="FunCoup" id="A0A2K1IMH6">
    <property type="interactions" value="355"/>
</dbReference>
<keyword evidence="8" id="KW-0732">Signal</keyword>
<evidence type="ECO:0000256" key="5">
    <source>
        <dbReference type="ARBA" id="ARBA00022694"/>
    </source>
</evidence>
<dbReference type="EC" id="2.1.1.216" evidence="7"/>
<dbReference type="RefSeq" id="XP_024360108.1">
    <property type="nucleotide sequence ID" value="XM_024504340.2"/>
</dbReference>
<dbReference type="STRING" id="3218.A0A2K1IMH6"/>
<dbReference type="PANTHER" id="PTHR10631">
    <property type="entry name" value="N 2 ,N 2 -DIMETHYLGUANOSINE TRNA METHYLTRANSFERASE"/>
    <property type="match status" value="1"/>
</dbReference>
<reference evidence="9 11" key="2">
    <citation type="journal article" date="2018" name="Plant J.">
        <title>The Physcomitrella patens chromosome-scale assembly reveals moss genome structure and evolution.</title>
        <authorList>
            <person name="Lang D."/>
            <person name="Ullrich K.K."/>
            <person name="Murat F."/>
            <person name="Fuchs J."/>
            <person name="Jenkins J."/>
            <person name="Haas F.B."/>
            <person name="Piednoel M."/>
            <person name="Gundlach H."/>
            <person name="Van Bel M."/>
            <person name="Meyberg R."/>
            <person name="Vives C."/>
            <person name="Morata J."/>
            <person name="Symeonidi A."/>
            <person name="Hiss M."/>
            <person name="Muchero W."/>
            <person name="Kamisugi Y."/>
            <person name="Saleh O."/>
            <person name="Blanc G."/>
            <person name="Decker E.L."/>
            <person name="van Gessel N."/>
            <person name="Grimwood J."/>
            <person name="Hayes R.D."/>
            <person name="Graham S.W."/>
            <person name="Gunter L.E."/>
            <person name="McDaniel S.F."/>
            <person name="Hoernstein S.N.W."/>
            <person name="Larsson A."/>
            <person name="Li F.W."/>
            <person name="Perroud P.F."/>
            <person name="Phillips J."/>
            <person name="Ranjan P."/>
            <person name="Rokshar D.S."/>
            <person name="Rothfels C.J."/>
            <person name="Schneider L."/>
            <person name="Shu S."/>
            <person name="Stevenson D.W."/>
            <person name="Thummler F."/>
            <person name="Tillich M."/>
            <person name="Villarreal Aguilar J.C."/>
            <person name="Widiez T."/>
            <person name="Wong G.K."/>
            <person name="Wymore A."/>
            <person name="Zhang Y."/>
            <person name="Zimmer A.D."/>
            <person name="Quatrano R.S."/>
            <person name="Mayer K.F.X."/>
            <person name="Goodstein D."/>
            <person name="Casacuberta J.M."/>
            <person name="Vandepoele K."/>
            <person name="Reski R."/>
            <person name="Cuming A.C."/>
            <person name="Tuskan G.A."/>
            <person name="Maumus F."/>
            <person name="Salse J."/>
            <person name="Schmutz J."/>
            <person name="Rensing S.A."/>
        </authorList>
    </citation>
    <scope>NUCLEOTIDE SEQUENCE [LARGE SCALE GENOMIC DNA]</scope>
    <source>
        <strain evidence="10 11">cv. Gransden 2004</strain>
    </source>
</reference>
<evidence type="ECO:0000313" key="9">
    <source>
        <dbReference type="EMBL" id="PNR30473.1"/>
    </source>
</evidence>
<dbReference type="KEGG" id="ppp:112274674"/>
<feature type="chain" id="PRO_5043157960" description="tRNA (guanine(26)-N(2))-dimethyltransferase" evidence="8">
    <location>
        <begin position="23"/>
        <end position="495"/>
    </location>
</feature>
<reference evidence="10" key="3">
    <citation type="submission" date="2020-12" db="UniProtKB">
        <authorList>
            <consortium name="EnsemblPlants"/>
        </authorList>
    </citation>
    <scope>IDENTIFICATION</scope>
</reference>
<evidence type="ECO:0000256" key="4">
    <source>
        <dbReference type="ARBA" id="ARBA00022691"/>
    </source>
</evidence>
<evidence type="ECO:0000256" key="2">
    <source>
        <dbReference type="ARBA" id="ARBA00022603"/>
    </source>
</evidence>
<dbReference type="Gene3D" id="3.40.50.150">
    <property type="entry name" value="Vaccinia Virus protein VP39"/>
    <property type="match status" value="1"/>
</dbReference>
<evidence type="ECO:0000256" key="6">
    <source>
        <dbReference type="ARBA" id="ARBA00022884"/>
    </source>
</evidence>
<dbReference type="RefSeq" id="XP_024360107.1">
    <property type="nucleotide sequence ID" value="XM_024504339.2"/>
</dbReference>
<evidence type="ECO:0000256" key="8">
    <source>
        <dbReference type="SAM" id="SignalP"/>
    </source>
</evidence>
<evidence type="ECO:0000313" key="11">
    <source>
        <dbReference type="Proteomes" id="UP000006727"/>
    </source>
</evidence>
<keyword evidence="3 7" id="KW-0808">Transferase</keyword>
<dbReference type="InterPro" id="IPR002905">
    <property type="entry name" value="Trm1"/>
</dbReference>
<dbReference type="InterPro" id="IPR029063">
    <property type="entry name" value="SAM-dependent_MTases_sf"/>
</dbReference>
<dbReference type="Gene3D" id="3.30.56.70">
    <property type="entry name" value="N2,N2-dimethylguanosine tRNA methyltransferase, C-terminal domain"/>
    <property type="match status" value="1"/>
</dbReference>
<gene>
    <name evidence="10" type="primary">LOC112274674</name>
    <name evidence="9" type="ORF">PHYPA_026789</name>
</gene>
<sequence>MATFSRLVAVALLPAPVPFLPALQTCQNPLKSGHHRTFTLLYCRSQASSGFPDDGIREEQPNVGKHVVEAEKMRNERGVQFFVGSSFYREESAVGRDLACLAAAVYKKDKGRLHVLDALSGCGIRAARYLAHAQADFVWANDACDALDTLMAHNLSLASSSSTYDTDHSGQPSQELDSYFSTNFKDENGRWQVTTQDANKVLLDCYIRKNYFDLIDVDSFGSDSVFLGSALSALSYGGLIYATSTDGFSSGGHRPCNALASYGAYIRPMTFANEIGLRMLIGGVVREAALRNLHVYPVFSHYSFHGPVFRVMLRVLPSNQFLTKDYNFIAFCHKCGETEVVKWSSLGRNKCSCVSSSSVSSRTLNGPLWTGPLHSTDDVKNMTEMAKSWGWIEGDLEPAYERRRSPPVSTKDRNLKKLLSIMLEESNPDLQVGYIELDQISMRSKGSTPKRDDLIVALHQEGYAASRSHVQPNAIKTNCPLGKCVEISQSTAPQR</sequence>
<keyword evidence="5 7" id="KW-0819">tRNA processing</keyword>
<accession>A0A2K1IMH6</accession>
<dbReference type="GO" id="GO:0160104">
    <property type="term" value="F:tRNA (guanine(26)-N2)-dimethyltransferase activity"/>
    <property type="evidence" value="ECO:0007669"/>
    <property type="project" value="UniProtKB-UniRule"/>
</dbReference>
<feature type="signal peptide" evidence="8">
    <location>
        <begin position="1"/>
        <end position="22"/>
    </location>
</feature>
<keyword evidence="6 7" id="KW-0694">RNA-binding</keyword>
<dbReference type="RefSeq" id="XP_024360106.1">
    <property type="nucleotide sequence ID" value="XM_024504338.2"/>
</dbReference>
<dbReference type="GO" id="GO:0005634">
    <property type="term" value="C:nucleus"/>
    <property type="evidence" value="ECO:0000318"/>
    <property type="project" value="GO_Central"/>
</dbReference>
<name>A0A2K1IMH6_PHYPA</name>
<dbReference type="OMA" id="VFYNPVM"/>
<reference evidence="9 11" key="1">
    <citation type="journal article" date="2008" name="Science">
        <title>The Physcomitrella genome reveals evolutionary insights into the conquest of land by plants.</title>
        <authorList>
            <person name="Rensing S."/>
            <person name="Lang D."/>
            <person name="Zimmer A."/>
            <person name="Terry A."/>
            <person name="Salamov A."/>
            <person name="Shapiro H."/>
            <person name="Nishiyama T."/>
            <person name="Perroud P.-F."/>
            <person name="Lindquist E."/>
            <person name="Kamisugi Y."/>
            <person name="Tanahashi T."/>
            <person name="Sakakibara K."/>
            <person name="Fujita T."/>
            <person name="Oishi K."/>
            <person name="Shin-I T."/>
            <person name="Kuroki Y."/>
            <person name="Toyoda A."/>
            <person name="Suzuki Y."/>
            <person name="Hashimoto A."/>
            <person name="Yamaguchi K."/>
            <person name="Sugano A."/>
            <person name="Kohara Y."/>
            <person name="Fujiyama A."/>
            <person name="Anterola A."/>
            <person name="Aoki S."/>
            <person name="Ashton N."/>
            <person name="Barbazuk W.B."/>
            <person name="Barker E."/>
            <person name="Bennetzen J."/>
            <person name="Bezanilla M."/>
            <person name="Blankenship R."/>
            <person name="Cho S.H."/>
            <person name="Dutcher S."/>
            <person name="Estelle M."/>
            <person name="Fawcett J.A."/>
            <person name="Gundlach H."/>
            <person name="Hanada K."/>
            <person name="Heyl A."/>
            <person name="Hicks K.A."/>
            <person name="Hugh J."/>
            <person name="Lohr M."/>
            <person name="Mayer K."/>
            <person name="Melkozernov A."/>
            <person name="Murata T."/>
            <person name="Nelson D."/>
            <person name="Pils B."/>
            <person name="Prigge M."/>
            <person name="Reiss B."/>
            <person name="Renner T."/>
            <person name="Rombauts S."/>
            <person name="Rushton P."/>
            <person name="Sanderfoot A."/>
            <person name="Schween G."/>
            <person name="Shiu S.-H."/>
            <person name="Stueber K."/>
            <person name="Theodoulou F.L."/>
            <person name="Tu H."/>
            <person name="Van de Peer Y."/>
            <person name="Verrier P.J."/>
            <person name="Waters E."/>
            <person name="Wood A."/>
            <person name="Yang L."/>
            <person name="Cove D."/>
            <person name="Cuming A."/>
            <person name="Hasebe M."/>
            <person name="Lucas S."/>
            <person name="Mishler D.B."/>
            <person name="Reski R."/>
            <person name="Grigoriev I."/>
            <person name="Quatrano R.S."/>
            <person name="Boore J.L."/>
        </authorList>
    </citation>
    <scope>NUCLEOTIDE SEQUENCE [LARGE SCALE GENOMIC DNA]</scope>
    <source>
        <strain evidence="10 11">cv. Gransden 2004</strain>
    </source>
</reference>
<organism evidence="9">
    <name type="scientific">Physcomitrium patens</name>
    <name type="common">Spreading-leaved earth moss</name>
    <name type="synonym">Physcomitrella patens</name>
    <dbReference type="NCBI Taxonomy" id="3218"/>
    <lineage>
        <taxon>Eukaryota</taxon>
        <taxon>Viridiplantae</taxon>
        <taxon>Streptophyta</taxon>
        <taxon>Embryophyta</taxon>
        <taxon>Bryophyta</taxon>
        <taxon>Bryophytina</taxon>
        <taxon>Bryopsida</taxon>
        <taxon>Funariidae</taxon>
        <taxon>Funariales</taxon>
        <taxon>Funariaceae</taxon>
        <taxon>Physcomitrium</taxon>
    </lineage>
</organism>